<protein>
    <submittedName>
        <fullName evidence="1">Glabrous 1B</fullName>
    </submittedName>
</protein>
<reference evidence="1" key="1">
    <citation type="submission" date="2003-09" db="EMBL/GenBank/DDBJ databases">
        <title>Evolutionary loss of hair cell by gene duplication and gene loss in tetraploid Arabidopsis.</title>
        <authorList>
            <person name="Shimizu K.K."/>
            <person name="Okada K."/>
        </authorList>
    </citation>
    <scope>NUCLEOTIDE SEQUENCE</scope>
    <source>
        <strain evidence="1">Daisen</strain>
    </source>
</reference>
<evidence type="ECO:0000313" key="1">
    <source>
        <dbReference type="EMBL" id="AAS07574.1"/>
    </source>
</evidence>
<name>Q3T8J4_9BRAS</name>
<dbReference type="EMBL" id="AY387680">
    <property type="protein sequence ID" value="AAS07574.1"/>
    <property type="molecule type" value="Genomic_DNA"/>
</dbReference>
<gene>
    <name evidence="1" type="primary">GL1B</name>
</gene>
<proteinExistence type="predicted"/>
<sequence length="41" mass="4795">MRIRRREEKENQEYKKGLWTVEEDNILMALANGTASSEKLG</sequence>
<organism evidence="1">
    <name type="scientific">Arabidopsis kamchatica</name>
    <dbReference type="NCBI Taxonomy" id="59690"/>
    <lineage>
        <taxon>Eukaryota</taxon>
        <taxon>Viridiplantae</taxon>
        <taxon>Streptophyta</taxon>
        <taxon>Embryophyta</taxon>
        <taxon>Tracheophyta</taxon>
        <taxon>Spermatophyta</taxon>
        <taxon>Magnoliopsida</taxon>
        <taxon>eudicotyledons</taxon>
        <taxon>Gunneridae</taxon>
        <taxon>Pentapetalae</taxon>
        <taxon>rosids</taxon>
        <taxon>malvids</taxon>
        <taxon>Brassicales</taxon>
        <taxon>Brassicaceae</taxon>
        <taxon>Camelineae</taxon>
        <taxon>Arabidopsis</taxon>
    </lineage>
</organism>
<dbReference type="AlphaFoldDB" id="Q3T8J4"/>
<accession>Q3T8J4</accession>